<feature type="signal peptide" evidence="2">
    <location>
        <begin position="1"/>
        <end position="22"/>
    </location>
</feature>
<accession>A0A9E2P067</accession>
<dbReference type="AlphaFoldDB" id="A0A9E2P067"/>
<sequence>MFVIKKSFMYLAVCFFSFSLFALEVPQWIGPVRDDAGVISAQAKKDLETYLTNVNNQTGVQVAVLTIPSLDGDSLEDFSIRTATEWKLGHAGKDNGALLVVAVDDRALRIETGYGLEHLLTDAKCGLIIRNIITPYFRDGDYETGIVEGITNMVGIATENAALISSDLEASEDDGSGWVALIIMSAFFVFYISTIIFAVARGRRGGYVHIPYGTGYSRSRSSYSGRSSFGGGGFSGGGGRFGGGGASGSW</sequence>
<feature type="domain" description="TPM" evidence="3">
    <location>
        <begin position="32"/>
        <end position="154"/>
    </location>
</feature>
<feature type="chain" id="PRO_5039699800" evidence="2">
    <location>
        <begin position="23"/>
        <end position="250"/>
    </location>
</feature>
<dbReference type="InterPro" id="IPR007621">
    <property type="entry name" value="TPM_dom"/>
</dbReference>
<dbReference type="EMBL" id="JAHLFV010000067">
    <property type="protein sequence ID" value="MBU3849513.1"/>
    <property type="molecule type" value="Genomic_DNA"/>
</dbReference>
<feature type="transmembrane region" description="Helical" evidence="1">
    <location>
        <begin position="178"/>
        <end position="200"/>
    </location>
</feature>
<proteinExistence type="predicted"/>
<protein>
    <submittedName>
        <fullName evidence="4">TPM domain-containing protein</fullName>
    </submittedName>
</protein>
<evidence type="ECO:0000256" key="1">
    <source>
        <dbReference type="SAM" id="Phobius"/>
    </source>
</evidence>
<keyword evidence="1" id="KW-1133">Transmembrane helix</keyword>
<organism evidence="4 5">
    <name type="scientific">Candidatus Treponema excrementipullorum</name>
    <dbReference type="NCBI Taxonomy" id="2838768"/>
    <lineage>
        <taxon>Bacteria</taxon>
        <taxon>Pseudomonadati</taxon>
        <taxon>Spirochaetota</taxon>
        <taxon>Spirochaetia</taxon>
        <taxon>Spirochaetales</taxon>
        <taxon>Treponemataceae</taxon>
        <taxon>Treponema</taxon>
    </lineage>
</organism>
<keyword evidence="2" id="KW-0732">Signal</keyword>
<evidence type="ECO:0000313" key="5">
    <source>
        <dbReference type="Proteomes" id="UP000823914"/>
    </source>
</evidence>
<evidence type="ECO:0000259" key="3">
    <source>
        <dbReference type="Pfam" id="PF04536"/>
    </source>
</evidence>
<keyword evidence="1" id="KW-0472">Membrane</keyword>
<name>A0A9E2P067_9SPIR</name>
<evidence type="ECO:0000313" key="4">
    <source>
        <dbReference type="EMBL" id="MBU3849513.1"/>
    </source>
</evidence>
<evidence type="ECO:0000256" key="2">
    <source>
        <dbReference type="SAM" id="SignalP"/>
    </source>
</evidence>
<dbReference type="PANTHER" id="PTHR30373:SF2">
    <property type="entry name" value="UPF0603 PROTEIN YGCG"/>
    <property type="match status" value="1"/>
</dbReference>
<comment type="caution">
    <text evidence="4">The sequence shown here is derived from an EMBL/GenBank/DDBJ whole genome shotgun (WGS) entry which is preliminary data.</text>
</comment>
<dbReference type="Pfam" id="PF04536">
    <property type="entry name" value="TPM_phosphatase"/>
    <property type="match status" value="1"/>
</dbReference>
<reference evidence="4" key="1">
    <citation type="journal article" date="2021" name="PeerJ">
        <title>Extensive microbial diversity within the chicken gut microbiome revealed by metagenomics and culture.</title>
        <authorList>
            <person name="Gilroy R."/>
            <person name="Ravi A."/>
            <person name="Getino M."/>
            <person name="Pursley I."/>
            <person name="Horton D.L."/>
            <person name="Alikhan N.F."/>
            <person name="Baker D."/>
            <person name="Gharbi K."/>
            <person name="Hall N."/>
            <person name="Watson M."/>
            <person name="Adriaenssens E.M."/>
            <person name="Foster-Nyarko E."/>
            <person name="Jarju S."/>
            <person name="Secka A."/>
            <person name="Antonio M."/>
            <person name="Oren A."/>
            <person name="Chaudhuri R.R."/>
            <person name="La Ragione R."/>
            <person name="Hildebrand F."/>
            <person name="Pallen M.J."/>
        </authorList>
    </citation>
    <scope>NUCLEOTIDE SEQUENCE</scope>
    <source>
        <strain evidence="4">Gambia15-2214</strain>
    </source>
</reference>
<dbReference type="PANTHER" id="PTHR30373">
    <property type="entry name" value="UPF0603 PROTEIN YGCG"/>
    <property type="match status" value="1"/>
</dbReference>
<keyword evidence="1" id="KW-0812">Transmembrane</keyword>
<reference evidence="4" key="2">
    <citation type="submission" date="2021-04" db="EMBL/GenBank/DDBJ databases">
        <authorList>
            <person name="Gilroy R."/>
        </authorList>
    </citation>
    <scope>NUCLEOTIDE SEQUENCE</scope>
    <source>
        <strain evidence="4">Gambia15-2214</strain>
    </source>
</reference>
<dbReference type="Proteomes" id="UP000823914">
    <property type="component" value="Unassembled WGS sequence"/>
</dbReference>
<gene>
    <name evidence="4" type="ORF">IAA16_02985</name>
</gene>
<dbReference type="Gene3D" id="3.10.310.50">
    <property type="match status" value="1"/>
</dbReference>